<feature type="compositionally biased region" description="Low complexity" evidence="1">
    <location>
        <begin position="517"/>
        <end position="528"/>
    </location>
</feature>
<reference evidence="2" key="2">
    <citation type="journal article" date="2019" name="Gigascience">
        <title>High-quality Schistosoma haematobium genome achieved by single-molecule and long-range sequencing.</title>
        <authorList>
            <person name="Stroehlein A.J."/>
            <person name="Korhonen P.K."/>
            <person name="Chong T.M."/>
            <person name="Lim Y.L."/>
            <person name="Chan K.G."/>
            <person name="Webster B."/>
            <person name="Rollinson D."/>
            <person name="Brindley P.J."/>
            <person name="Gasser R.B."/>
            <person name="Young N.D."/>
        </authorList>
    </citation>
    <scope>NUCLEOTIDE SEQUENCE</scope>
</reference>
<evidence type="ECO:0000313" key="3">
    <source>
        <dbReference type="Proteomes" id="UP000471633"/>
    </source>
</evidence>
<dbReference type="Pfam" id="PF20206">
    <property type="entry name" value="Tra1_ring"/>
    <property type="match status" value="1"/>
</dbReference>
<dbReference type="AlphaFoldDB" id="A0A922LE04"/>
<dbReference type="Proteomes" id="UP000471633">
    <property type="component" value="Unassembled WGS sequence"/>
</dbReference>
<name>A0A922LE04_SCHHA</name>
<dbReference type="CTD" id="75576605"/>
<sequence length="839" mass="94341">MFETNQSISSNISGRINIPTGSKSTIPVGTDNLPCDPASLISSGTSDHAHWDEPRLLLDCLLDCFKSHPDDFDLLFVITIGVTRLRYVADLYPLRCLLVKLISESDLTWHRQLFLHFITTVKNRLNFLNRSNSPEFSPIAFGMYNPISTEDMYKLLAHLILPCLSNALERGENEIFFGGPPKPFEMNNYDLVHLFTSVLLEDPAVQTCTELRVMYYQMASLFVYHTPNYVHMGSACDQSYRLRKFTEFARPCLTSSLTAVDLQEKYTGLQLLSHLIAKFNVLRTATVQVFQCLAKGAHTETKKIVNPALDILIPAWIQGPEDQKALALATKKIMLEDHGIQSCVHILGIIVRHSDLYYPIRHQILPHIILIISRLSVQQLPLEQRRLALDMIYTTAQWDVRCRREITENYSKEITDDLNPGDNNNSSLTENLNIQTSAKTEPTNSPIDKPQRDQLVNLLIRFACQAIDASQSGSLSEQSVSRTLAQLEFALRSDVWGGETCELRLAFIDRYFSPDDSSSSHSMSSTPSGGVPANSLNTHGIHMSGTSNTTPTSTPSGPHANASSTSALGATQATSLLMTLEVLRVLFSTLESPTLLINVKHFSVGLCNVLTRQLTNVRLIRSCAGLIRAMLERYPAEASHRQKVTAYPELYDIYSTVLKAIQDSFTMFSENVSKATLLTRLQSAFLLFTSTQVQSNPHAFVDRCIVQLVKLVNRLIQDLVTPNCNSNAQESGTSAQLTDLLIMGLEMIKSRLNVVSHEMRKTIFGPDLCLIMDRARDPRLFCAVLQVLRDWINVPKSEEHFAPTAREKVNFFYRLWQAYPRWIDNSPDVAREILECVYD</sequence>
<gene>
    <name evidence="2" type="ORF">MS3_00001004</name>
</gene>
<evidence type="ECO:0000256" key="1">
    <source>
        <dbReference type="SAM" id="MobiDB-lite"/>
    </source>
</evidence>
<dbReference type="EMBL" id="AMPZ03000037">
    <property type="protein sequence ID" value="KAH9579050.1"/>
    <property type="molecule type" value="Genomic_DNA"/>
</dbReference>
<dbReference type="RefSeq" id="XP_051064111.1">
    <property type="nucleotide sequence ID" value="XM_051208547.1"/>
</dbReference>
<reference evidence="2" key="1">
    <citation type="journal article" date="2012" name="Nat. Genet.">
        <title>Whole-genome sequence of Schistosoma haematobium.</title>
        <authorList>
            <person name="Young N.D."/>
            <person name="Jex A.R."/>
            <person name="Li B."/>
            <person name="Liu S."/>
            <person name="Yang L."/>
            <person name="Xiong Z."/>
            <person name="Li Y."/>
            <person name="Cantacessi C."/>
            <person name="Hall R.S."/>
            <person name="Xu X."/>
            <person name="Chen F."/>
            <person name="Wu X."/>
            <person name="Zerlotini A."/>
            <person name="Oliveira G."/>
            <person name="Hofmann A."/>
            <person name="Zhang G."/>
            <person name="Fang X."/>
            <person name="Kang Y."/>
            <person name="Campbell B.E."/>
            <person name="Loukas A."/>
            <person name="Ranganathan S."/>
            <person name="Rollinson D."/>
            <person name="Rinaldi G."/>
            <person name="Brindley P.J."/>
            <person name="Yang H."/>
            <person name="Wang J."/>
            <person name="Wang J."/>
            <person name="Gasser R.B."/>
        </authorList>
    </citation>
    <scope>NUCLEOTIDE SEQUENCE</scope>
</reference>
<feature type="region of interest" description="Disordered" evidence="1">
    <location>
        <begin position="517"/>
        <end position="565"/>
    </location>
</feature>
<feature type="compositionally biased region" description="Low complexity" evidence="1">
    <location>
        <begin position="544"/>
        <end position="558"/>
    </location>
</feature>
<feature type="non-terminal residue" evidence="2">
    <location>
        <position position="1"/>
    </location>
</feature>
<comment type="caution">
    <text evidence="2">The sequence shown here is derived from an EMBL/GenBank/DDBJ whole genome shotgun (WGS) entry which is preliminary data.</text>
</comment>
<dbReference type="GeneID" id="75576605"/>
<accession>A0A922LE04</accession>
<dbReference type="InterPro" id="IPR046805">
    <property type="entry name" value="Tra1_ring"/>
</dbReference>
<protein>
    <submittedName>
        <fullName evidence="2">Uncharacterized protein</fullName>
    </submittedName>
</protein>
<dbReference type="KEGG" id="shx:MS3_00001004"/>
<reference evidence="2" key="4">
    <citation type="journal article" date="2022" name="PLoS Pathog.">
        <title>Chromosome-level genome of Schistosoma haematobium underpins genome-wide explorations of molecular variation.</title>
        <authorList>
            <person name="Stroehlein A.J."/>
            <person name="Korhonen P.K."/>
            <person name="Lee V.V."/>
            <person name="Ralph S.A."/>
            <person name="Mentink-Kane M."/>
            <person name="You H."/>
            <person name="McManus D.P."/>
            <person name="Tchuente L.T."/>
            <person name="Stothard J.R."/>
            <person name="Kaur P."/>
            <person name="Dudchenko O."/>
            <person name="Aiden E.L."/>
            <person name="Yang B."/>
            <person name="Yang H."/>
            <person name="Emery A.M."/>
            <person name="Webster B.L."/>
            <person name="Brindley P.J."/>
            <person name="Rollinson D."/>
            <person name="Chang B.C.H."/>
            <person name="Gasser R.B."/>
            <person name="Young N.D."/>
        </authorList>
    </citation>
    <scope>NUCLEOTIDE SEQUENCE</scope>
</reference>
<organism evidence="2 3">
    <name type="scientific">Schistosoma haematobium</name>
    <name type="common">Blood fluke</name>
    <dbReference type="NCBI Taxonomy" id="6185"/>
    <lineage>
        <taxon>Eukaryota</taxon>
        <taxon>Metazoa</taxon>
        <taxon>Spiralia</taxon>
        <taxon>Lophotrochozoa</taxon>
        <taxon>Platyhelminthes</taxon>
        <taxon>Trematoda</taxon>
        <taxon>Digenea</taxon>
        <taxon>Strigeidida</taxon>
        <taxon>Schistosomatoidea</taxon>
        <taxon>Schistosomatidae</taxon>
        <taxon>Schistosoma</taxon>
    </lineage>
</organism>
<proteinExistence type="predicted"/>
<reference evidence="2" key="3">
    <citation type="submission" date="2021-06" db="EMBL/GenBank/DDBJ databases">
        <title>Chromosome-level genome assembly for S. haematobium.</title>
        <authorList>
            <person name="Stroehlein A.J."/>
        </authorList>
    </citation>
    <scope>NUCLEOTIDE SEQUENCE</scope>
</reference>
<evidence type="ECO:0000313" key="2">
    <source>
        <dbReference type="EMBL" id="KAH9579050.1"/>
    </source>
</evidence>
<keyword evidence="3" id="KW-1185">Reference proteome</keyword>